<dbReference type="InterPro" id="IPR037883">
    <property type="entry name" value="Knr4/Smi1-like_sf"/>
</dbReference>
<reference evidence="3" key="1">
    <citation type="journal article" date="2019" name="Int. J. Syst. Evol. Microbiol.">
        <title>The Global Catalogue of Microorganisms (GCM) 10K type strain sequencing project: providing services to taxonomists for standard genome sequencing and annotation.</title>
        <authorList>
            <consortium name="The Broad Institute Genomics Platform"/>
            <consortium name="The Broad Institute Genome Sequencing Center for Infectious Disease"/>
            <person name="Wu L."/>
            <person name="Ma J."/>
        </authorList>
    </citation>
    <scope>NUCLEOTIDE SEQUENCE [LARGE SCALE GENOMIC DNA]</scope>
    <source>
        <strain evidence="3">TBRC 1826</strain>
    </source>
</reference>
<keyword evidence="3" id="KW-1185">Reference proteome</keyword>
<protein>
    <submittedName>
        <fullName evidence="2">SMI1/KNR4 family protein</fullName>
    </submittedName>
</protein>
<dbReference type="Pfam" id="PF09346">
    <property type="entry name" value="SMI1_KNR4"/>
    <property type="match status" value="1"/>
</dbReference>
<comment type="caution">
    <text evidence="2">The sequence shown here is derived from an EMBL/GenBank/DDBJ whole genome shotgun (WGS) entry which is preliminary data.</text>
</comment>
<feature type="domain" description="Knr4/Smi1-like" evidence="1">
    <location>
        <begin position="358"/>
        <end position="481"/>
    </location>
</feature>
<evidence type="ECO:0000313" key="2">
    <source>
        <dbReference type="EMBL" id="MFC3998135.1"/>
    </source>
</evidence>
<dbReference type="SMART" id="SM00860">
    <property type="entry name" value="SMI1_KNR4"/>
    <property type="match status" value="1"/>
</dbReference>
<dbReference type="SUPFAM" id="SSF160631">
    <property type="entry name" value="SMI1/KNR4-like"/>
    <property type="match status" value="1"/>
</dbReference>
<dbReference type="Gene3D" id="2.60.120.260">
    <property type="entry name" value="Galactose-binding domain-like"/>
    <property type="match status" value="1"/>
</dbReference>
<accession>A0ABV8FPZ8</accession>
<sequence>MEDNAPALAFLTETQRAGAGEWTPDRRLVLRFEPGSAVPLAQLGWRDPDGAESVVGFDPGMTTFTGTRIAADGTFSAWRGRLAERLTDRPGHRFRVDGGEGAHDDLRLLIEDGGGPAVRATWADREGGGGAIVLRTTDPGSAGEVTRKVREVEADDEFRANGEVAVNLLDATHDKWLSRLDTDRLEFTMAEPVRVRRYVLVSANDFSDRDPRDWVLKGSADGRTWVTLDTRAGEFFPERHFARDYHVTGSAADTPYPHLRLEITGNHGAHEIQLERVRFFSEGRTYEAFTGHRYAAGGASSPYAGVAGGSASGAPGTVEDWRSFLAEYSADMLRVLNEDELGHTTEEQGSAPWLGYDGATEERIADLEMRLGLRLPPSYRSFLAASDGWAKIGPFMYELRSTATVGWLDDLRDEAVYDEANMKDDGLVGPLLLVSGEGDAQDWLLDAGDVSPDGEWAARVWATWFPGPAERYASFADLVAAERASFERLSGANGSPVRAAGAEELLAQGRRAALKGRVDDALDAFRRAEEKGSGAAAYLKAVLSAFLDVRTAHRRLPGLLHRPHVVAEVGMEQITSEAVPLFLRSAGLDEPGGAAQAVRALGRTVPGLRVPSTGPEWDRWIADHPAPEPPAFERALGRARELASRDDTDGAWAVIEEALPAWYPVSPNRIAPVVLLTDPVLRRVVTPRRAREAVFTPRGAHASA</sequence>
<evidence type="ECO:0000259" key="1">
    <source>
        <dbReference type="SMART" id="SM00860"/>
    </source>
</evidence>
<proteinExistence type="predicted"/>
<gene>
    <name evidence="2" type="ORF">ACFOVU_19555</name>
</gene>
<dbReference type="InterPro" id="IPR008979">
    <property type="entry name" value="Galactose-bd-like_sf"/>
</dbReference>
<dbReference type="InterPro" id="IPR040964">
    <property type="entry name" value="SBD"/>
</dbReference>
<dbReference type="RefSeq" id="WP_378535694.1">
    <property type="nucleotide sequence ID" value="NZ_JBHSBH010000012.1"/>
</dbReference>
<name>A0ABV8FPZ8_9ACTN</name>
<dbReference type="Gene3D" id="3.40.1580.10">
    <property type="entry name" value="SMI1/KNR4-like"/>
    <property type="match status" value="1"/>
</dbReference>
<dbReference type="EMBL" id="JBHSBH010000012">
    <property type="protein sequence ID" value="MFC3998135.1"/>
    <property type="molecule type" value="Genomic_DNA"/>
</dbReference>
<dbReference type="InterPro" id="IPR018958">
    <property type="entry name" value="Knr4/Smi1-like_dom"/>
</dbReference>
<dbReference type="SUPFAM" id="SSF49785">
    <property type="entry name" value="Galactose-binding domain-like"/>
    <property type="match status" value="1"/>
</dbReference>
<dbReference type="Pfam" id="PF17882">
    <property type="entry name" value="SBD"/>
    <property type="match status" value="1"/>
</dbReference>
<dbReference type="Proteomes" id="UP001595847">
    <property type="component" value="Unassembled WGS sequence"/>
</dbReference>
<organism evidence="2 3">
    <name type="scientific">Nocardiopsis sediminis</name>
    <dbReference type="NCBI Taxonomy" id="1778267"/>
    <lineage>
        <taxon>Bacteria</taxon>
        <taxon>Bacillati</taxon>
        <taxon>Actinomycetota</taxon>
        <taxon>Actinomycetes</taxon>
        <taxon>Streptosporangiales</taxon>
        <taxon>Nocardiopsidaceae</taxon>
        <taxon>Nocardiopsis</taxon>
    </lineage>
</organism>
<evidence type="ECO:0000313" key="3">
    <source>
        <dbReference type="Proteomes" id="UP001595847"/>
    </source>
</evidence>